<dbReference type="RefSeq" id="WP_344804264.1">
    <property type="nucleotide sequence ID" value="NZ_BAABAB010000015.1"/>
</dbReference>
<comment type="caution">
    <text evidence="7">The sequence shown here is derived from an EMBL/GenBank/DDBJ whole genome shotgun (WGS) entry which is preliminary data.</text>
</comment>
<dbReference type="InterPro" id="IPR013320">
    <property type="entry name" value="ConA-like_dom_sf"/>
</dbReference>
<feature type="signal peptide" evidence="4">
    <location>
        <begin position="1"/>
        <end position="31"/>
    </location>
</feature>
<dbReference type="Proteomes" id="UP001501490">
    <property type="component" value="Unassembled WGS sequence"/>
</dbReference>
<keyword evidence="3" id="KW-0326">Glycosidase</keyword>
<accession>A0ABP6ZWC3</accession>
<dbReference type="EMBL" id="BAABAB010000015">
    <property type="protein sequence ID" value="GAA3618960.1"/>
    <property type="molecule type" value="Genomic_DNA"/>
</dbReference>
<evidence type="ECO:0008006" key="9">
    <source>
        <dbReference type="Google" id="ProtNLM"/>
    </source>
</evidence>
<feature type="domain" description="Glycosyl hydrolase family 32 N-terminal" evidence="5">
    <location>
        <begin position="43"/>
        <end position="294"/>
    </location>
</feature>
<evidence type="ECO:0000259" key="5">
    <source>
        <dbReference type="Pfam" id="PF00251"/>
    </source>
</evidence>
<dbReference type="Gene3D" id="2.115.10.20">
    <property type="entry name" value="Glycosyl hydrolase domain, family 43"/>
    <property type="match status" value="2"/>
</dbReference>
<evidence type="ECO:0000256" key="2">
    <source>
        <dbReference type="ARBA" id="ARBA00022801"/>
    </source>
</evidence>
<dbReference type="Pfam" id="PF08244">
    <property type="entry name" value="Glyco_hydro_32C"/>
    <property type="match status" value="1"/>
</dbReference>
<comment type="similarity">
    <text evidence="1">Belongs to the glycosyl hydrolase 32 family.</text>
</comment>
<keyword evidence="2" id="KW-0378">Hydrolase</keyword>
<dbReference type="PANTHER" id="PTHR42800">
    <property type="entry name" value="EXOINULINASE INUD (AFU_ORTHOLOGUE AFUA_5G00480)"/>
    <property type="match status" value="1"/>
</dbReference>
<keyword evidence="4" id="KW-0732">Signal</keyword>
<feature type="domain" description="Glycosyl hydrolase family 32 C-terminal" evidence="6">
    <location>
        <begin position="678"/>
        <end position="813"/>
    </location>
</feature>
<gene>
    <name evidence="7" type="ORF">GCM10022236_21540</name>
</gene>
<dbReference type="Pfam" id="PF00251">
    <property type="entry name" value="Glyco_hydro_32N"/>
    <property type="match status" value="2"/>
</dbReference>
<evidence type="ECO:0000313" key="8">
    <source>
        <dbReference type="Proteomes" id="UP001501490"/>
    </source>
</evidence>
<proteinExistence type="inferred from homology"/>
<evidence type="ECO:0000256" key="4">
    <source>
        <dbReference type="SAM" id="SignalP"/>
    </source>
</evidence>
<dbReference type="SUPFAM" id="SSF49899">
    <property type="entry name" value="Concanavalin A-like lectins/glucanases"/>
    <property type="match status" value="1"/>
</dbReference>
<evidence type="ECO:0000313" key="7">
    <source>
        <dbReference type="EMBL" id="GAA3618960.1"/>
    </source>
</evidence>
<dbReference type="InterPro" id="IPR001362">
    <property type="entry name" value="Glyco_hydro_32"/>
</dbReference>
<evidence type="ECO:0000256" key="3">
    <source>
        <dbReference type="ARBA" id="ARBA00023295"/>
    </source>
</evidence>
<evidence type="ECO:0000256" key="1">
    <source>
        <dbReference type="ARBA" id="ARBA00009902"/>
    </source>
</evidence>
<reference evidence="8" key="1">
    <citation type="journal article" date="2019" name="Int. J. Syst. Evol. Microbiol.">
        <title>The Global Catalogue of Microorganisms (GCM) 10K type strain sequencing project: providing services to taxonomists for standard genome sequencing and annotation.</title>
        <authorList>
            <consortium name="The Broad Institute Genomics Platform"/>
            <consortium name="The Broad Institute Genome Sequencing Center for Infectious Disease"/>
            <person name="Wu L."/>
            <person name="Ma J."/>
        </authorList>
    </citation>
    <scope>NUCLEOTIDE SEQUENCE [LARGE SCALE GENOMIC DNA]</scope>
    <source>
        <strain evidence="8">JCM 16929</strain>
    </source>
</reference>
<dbReference type="InterPro" id="IPR013148">
    <property type="entry name" value="Glyco_hydro_32_N"/>
</dbReference>
<organism evidence="7 8">
    <name type="scientific">Microlunatus ginsengisoli</name>
    <dbReference type="NCBI Taxonomy" id="363863"/>
    <lineage>
        <taxon>Bacteria</taxon>
        <taxon>Bacillati</taxon>
        <taxon>Actinomycetota</taxon>
        <taxon>Actinomycetes</taxon>
        <taxon>Propionibacteriales</taxon>
        <taxon>Propionibacteriaceae</taxon>
        <taxon>Microlunatus</taxon>
    </lineage>
</organism>
<feature type="domain" description="Glycosyl hydrolase family 32 N-terminal" evidence="5">
    <location>
        <begin position="584"/>
        <end position="660"/>
    </location>
</feature>
<dbReference type="PANTHER" id="PTHR42800:SF1">
    <property type="entry name" value="EXOINULINASE INUD (AFU_ORTHOLOGUE AFUA_5G00480)"/>
    <property type="match status" value="1"/>
</dbReference>
<feature type="chain" id="PRO_5046296345" description="Levanase" evidence="4">
    <location>
        <begin position="32"/>
        <end position="822"/>
    </location>
</feature>
<dbReference type="CDD" id="cd18622">
    <property type="entry name" value="GH32_Inu-like"/>
    <property type="match status" value="1"/>
</dbReference>
<evidence type="ECO:0000259" key="6">
    <source>
        <dbReference type="Pfam" id="PF08244"/>
    </source>
</evidence>
<protein>
    <recommendedName>
        <fullName evidence="9">Levanase</fullName>
    </recommendedName>
</protein>
<keyword evidence="8" id="KW-1185">Reference proteome</keyword>
<dbReference type="Gene3D" id="2.60.120.560">
    <property type="entry name" value="Exo-inulinase, domain 1"/>
    <property type="match status" value="1"/>
</dbReference>
<dbReference type="InterPro" id="IPR023296">
    <property type="entry name" value="Glyco_hydro_beta-prop_sf"/>
</dbReference>
<dbReference type="InterPro" id="IPR013189">
    <property type="entry name" value="Glyco_hydro_32_C"/>
</dbReference>
<dbReference type="SMART" id="SM00640">
    <property type="entry name" value="Glyco_32"/>
    <property type="match status" value="1"/>
</dbReference>
<sequence>MVRRSLFRARSLAVAVALLSLILLPVGQRTAAAAGDPYRPAYHYTAAKNFMNDPNGLIYRDGVYHLYYQYNPSGTTAGNGSWGHATSTDLVHWKRQPLAISTDANEDVWSGSVVYDKTNSSGFGTKRKPAMVAIYTSYDKATGIQRQSLAYSRDDGFTWTKYAGNPVIDIGSHDFRDPKVFWDTAHGGWRMVVALAAEKKVSIYSSADLKTWKHESDFGPAGAASAVWECPDLFPLALDGRSTQQRWVLSVSVSGKTQYFVGTFDGTTFSSPDADYAAPAGTVLNDFEGADYGDWTTTGTAFGSGPVADGPDVTGRHGEKVVDSFGGSDSATGTLTSPTFTVSKPYLNFLIGGGNHPHVDGGSDGPPPGTTFADFEGSTYGDGWTATGDFVGEGPASSTLPGQLGSKVLDTCVKTCDPAVGTISSPDFTIDTNYIDLLVGGGNHPMSGTDPTAVNLVVDGEVVATATGKNSGSLDWVAWDTSALKGRTAHIEVVDQRTADWGHLMVDNIVFADVAAAPWSLETTANLIVDGKVVRSSTGNNGPGLDWASWNLTDLQGKQARIQLVDTALADWGHLIADYFVAADQPALSSAQRVRWIDHGNDFYAAVTFNDLPQDQRTMIGWMGNWDYANSTPTGTWRGQQSIPRRLSLRTVDGRPTLISTPVSLSSLVKATTRVRATTITAGTHRMPVSGRSLLIETTLHKGTATDFGLDVRVGGGQRVRIGYDTTTEELYVDRTQAGRSDFSPLFPAVHRAELPLHRGELGLTIAVDSSSVEVFSADGTVSISDLVYPDPTSTGVALFADGGTARLDGLTVRTLGGSITG</sequence>
<name>A0ABP6ZWC3_9ACTN</name>
<dbReference type="SUPFAM" id="SSF75005">
    <property type="entry name" value="Arabinanase/levansucrase/invertase"/>
    <property type="match status" value="2"/>
</dbReference>